<reference evidence="6 7" key="1">
    <citation type="journal article" date="2018" name="Int. J. Syst. Bacteriol.">
        <title>Oceaniradius stylonemae gen. nov., sp. nov., isolated from a red alga, Stylonema cornu-cervi.</title>
        <authorList>
            <person name="Jeong S."/>
        </authorList>
    </citation>
    <scope>NUCLEOTIDE SEQUENCE [LARGE SCALE GENOMIC DNA]</scope>
    <source>
        <strain evidence="6 7">StC1</strain>
    </source>
</reference>
<dbReference type="Proteomes" id="UP000246132">
    <property type="component" value="Unassembled WGS sequence"/>
</dbReference>
<comment type="similarity">
    <text evidence="1">Belongs to the LysR transcriptional regulatory family.</text>
</comment>
<dbReference type="Gene3D" id="1.10.10.10">
    <property type="entry name" value="Winged helix-like DNA-binding domain superfamily/Winged helix DNA-binding domain"/>
    <property type="match status" value="1"/>
</dbReference>
<sequence>MKNLNWDDVRIFLRVAQSGGLSAASASTGLSPATIGRRVTALEQCVGRVLFERSQTGYRLTADGRTLMDKALAMDATMQPITDWSRTSGQKPGVRISAGTWTAELLAAEFAALWTPGDAFHVCFKTTEARLDIAHREAEIALRSQSPDGGNLAVRKIADVAFAPYRAASPAADATPGWVAIGRDEALTASAHWLLDQERVEIVAWANTPHTLRALIRAGAGQGVMPCFAGDRDPQLVRAGPVIGDLAQVQYMVTHADDRHRPEVRTLIRRITALAEANAALFRGERPQ</sequence>
<name>A0A3A8AC27_9HYPH</name>
<keyword evidence="3" id="KW-0238">DNA-binding</keyword>
<evidence type="ECO:0000256" key="1">
    <source>
        <dbReference type="ARBA" id="ARBA00009437"/>
    </source>
</evidence>
<dbReference type="PANTHER" id="PTHR30579:SF3">
    <property type="entry name" value="TRANSCRIPTIONAL REGULATORY PROTEIN"/>
    <property type="match status" value="1"/>
</dbReference>
<gene>
    <name evidence="6" type="ORF">DEM25_004135</name>
</gene>
<dbReference type="GO" id="GO:0003677">
    <property type="term" value="F:DNA binding"/>
    <property type="evidence" value="ECO:0007669"/>
    <property type="project" value="UniProtKB-KW"/>
</dbReference>
<keyword evidence="2" id="KW-0805">Transcription regulation</keyword>
<dbReference type="SUPFAM" id="SSF46785">
    <property type="entry name" value="Winged helix' DNA-binding domain"/>
    <property type="match status" value="1"/>
</dbReference>
<evidence type="ECO:0000313" key="6">
    <source>
        <dbReference type="EMBL" id="RKF07857.1"/>
    </source>
</evidence>
<comment type="caution">
    <text evidence="6">The sequence shown here is derived from an EMBL/GenBank/DDBJ whole genome shotgun (WGS) entry which is preliminary data.</text>
</comment>
<evidence type="ECO:0000259" key="5">
    <source>
        <dbReference type="PROSITE" id="PS50931"/>
    </source>
</evidence>
<dbReference type="InterPro" id="IPR036388">
    <property type="entry name" value="WH-like_DNA-bd_sf"/>
</dbReference>
<dbReference type="AlphaFoldDB" id="A0A3A8AC27"/>
<dbReference type="InterPro" id="IPR000847">
    <property type="entry name" value="LysR_HTH_N"/>
</dbReference>
<keyword evidence="7" id="KW-1185">Reference proteome</keyword>
<dbReference type="Pfam" id="PF03466">
    <property type="entry name" value="LysR_substrate"/>
    <property type="match status" value="1"/>
</dbReference>
<dbReference type="InterPro" id="IPR050176">
    <property type="entry name" value="LTTR"/>
</dbReference>
<evidence type="ECO:0000256" key="4">
    <source>
        <dbReference type="ARBA" id="ARBA00023163"/>
    </source>
</evidence>
<keyword evidence="4" id="KW-0804">Transcription</keyword>
<dbReference type="EMBL" id="QFWV02000004">
    <property type="protein sequence ID" value="RKF07857.1"/>
    <property type="molecule type" value="Genomic_DNA"/>
</dbReference>
<evidence type="ECO:0000256" key="2">
    <source>
        <dbReference type="ARBA" id="ARBA00023015"/>
    </source>
</evidence>
<dbReference type="OrthoDB" id="9787460at2"/>
<accession>A0A3A8AC27</accession>
<dbReference type="GO" id="GO:0003700">
    <property type="term" value="F:DNA-binding transcription factor activity"/>
    <property type="evidence" value="ECO:0007669"/>
    <property type="project" value="InterPro"/>
</dbReference>
<evidence type="ECO:0000313" key="7">
    <source>
        <dbReference type="Proteomes" id="UP000246132"/>
    </source>
</evidence>
<dbReference type="Pfam" id="PF00126">
    <property type="entry name" value="HTH_1"/>
    <property type="match status" value="1"/>
</dbReference>
<dbReference type="InterPro" id="IPR036390">
    <property type="entry name" value="WH_DNA-bd_sf"/>
</dbReference>
<dbReference type="SUPFAM" id="SSF53850">
    <property type="entry name" value="Periplasmic binding protein-like II"/>
    <property type="match status" value="1"/>
</dbReference>
<dbReference type="InterPro" id="IPR005119">
    <property type="entry name" value="LysR_subst-bd"/>
</dbReference>
<dbReference type="PROSITE" id="PS50931">
    <property type="entry name" value="HTH_LYSR"/>
    <property type="match status" value="1"/>
</dbReference>
<dbReference type="RefSeq" id="WP_109767853.1">
    <property type="nucleotide sequence ID" value="NZ_QFWV02000004.1"/>
</dbReference>
<protein>
    <submittedName>
        <fullName evidence="6">LysR family transcriptional regulator</fullName>
    </submittedName>
</protein>
<dbReference type="PANTHER" id="PTHR30579">
    <property type="entry name" value="TRANSCRIPTIONAL REGULATOR"/>
    <property type="match status" value="1"/>
</dbReference>
<evidence type="ECO:0000256" key="3">
    <source>
        <dbReference type="ARBA" id="ARBA00023125"/>
    </source>
</evidence>
<proteinExistence type="inferred from homology"/>
<organism evidence="6 7">
    <name type="scientific">Oceaniradius stylonematis</name>
    <dbReference type="NCBI Taxonomy" id="2184161"/>
    <lineage>
        <taxon>Bacteria</taxon>
        <taxon>Pseudomonadati</taxon>
        <taxon>Pseudomonadota</taxon>
        <taxon>Alphaproteobacteria</taxon>
        <taxon>Hyphomicrobiales</taxon>
        <taxon>Ahrensiaceae</taxon>
        <taxon>Oceaniradius</taxon>
    </lineage>
</organism>
<feature type="domain" description="HTH lysR-type" evidence="5">
    <location>
        <begin position="4"/>
        <end position="61"/>
    </location>
</feature>